<evidence type="ECO:0000313" key="3">
    <source>
        <dbReference type="Proteomes" id="UP000475862"/>
    </source>
</evidence>
<keyword evidence="1" id="KW-0732">Signal</keyword>
<accession>A0A6G0T1Y7</accession>
<dbReference type="AlphaFoldDB" id="A0A6G0T1Y7"/>
<evidence type="ECO:0000313" key="2">
    <source>
        <dbReference type="EMBL" id="KAE9524418.1"/>
    </source>
</evidence>
<sequence>MSAASVLMLLTIIFTWVAAFQEENGGQLKEMSEPKYVEMMHKRINGLFCPPLGLTDRFNVTVVGAEWTWVGGCAYMQRLPSISPSQLFHLWLRRPQDGGGGHCGNLQNMDHFKFECLSKNPPFIEEELNKGWQYVSLYEHTLFEYYSRSKQEQNPNRPAYRCALYSTFDNNPNVIWIAMSGNMYANQLTKCDGLSKLLENGPEEKQPLGPDGSMLLFLNKEELQFRLKKRSTLHSGDCRFPDWSQGLWSDFQVNGNMAYYANVIYDEDDVDFAQENDSESITTDSQYNQTNTSLNHATASQQENIQCVTRSSAHQNQQQRETTKFKWRCIMFVDNDEKHQRLESGAKILTYGGQTAKKNYALNSNDKNNKQESDTLADLTENSTMSYGCLWLEPKGPNIFYSIVRTGMPKKDQDLQSFAQQLCTEKKTIGRDGKVRNQKKLCTHRPQV</sequence>
<comment type="caution">
    <text evidence="2">The sequence shown here is derived from an EMBL/GenBank/DDBJ whole genome shotgun (WGS) entry which is preliminary data.</text>
</comment>
<gene>
    <name evidence="2" type="ORF">AGLY_015139</name>
</gene>
<feature type="signal peptide" evidence="1">
    <location>
        <begin position="1"/>
        <end position="19"/>
    </location>
</feature>
<protein>
    <submittedName>
        <fullName evidence="2">Uncharacterized protein</fullName>
    </submittedName>
</protein>
<dbReference type="OrthoDB" id="6592138at2759"/>
<feature type="chain" id="PRO_5026159132" evidence="1">
    <location>
        <begin position="20"/>
        <end position="448"/>
    </location>
</feature>
<dbReference type="Proteomes" id="UP000475862">
    <property type="component" value="Unassembled WGS sequence"/>
</dbReference>
<evidence type="ECO:0000256" key="1">
    <source>
        <dbReference type="SAM" id="SignalP"/>
    </source>
</evidence>
<name>A0A6G0T1Y7_APHGL</name>
<keyword evidence="3" id="KW-1185">Reference proteome</keyword>
<dbReference type="EMBL" id="VYZN01000068">
    <property type="protein sequence ID" value="KAE9524418.1"/>
    <property type="molecule type" value="Genomic_DNA"/>
</dbReference>
<organism evidence="2 3">
    <name type="scientific">Aphis glycines</name>
    <name type="common">Soybean aphid</name>
    <dbReference type="NCBI Taxonomy" id="307491"/>
    <lineage>
        <taxon>Eukaryota</taxon>
        <taxon>Metazoa</taxon>
        <taxon>Ecdysozoa</taxon>
        <taxon>Arthropoda</taxon>
        <taxon>Hexapoda</taxon>
        <taxon>Insecta</taxon>
        <taxon>Pterygota</taxon>
        <taxon>Neoptera</taxon>
        <taxon>Paraneoptera</taxon>
        <taxon>Hemiptera</taxon>
        <taxon>Sternorrhyncha</taxon>
        <taxon>Aphidomorpha</taxon>
        <taxon>Aphidoidea</taxon>
        <taxon>Aphididae</taxon>
        <taxon>Aphidini</taxon>
        <taxon>Aphis</taxon>
        <taxon>Aphis</taxon>
    </lineage>
</organism>
<reference evidence="2 3" key="1">
    <citation type="submission" date="2019-08" db="EMBL/GenBank/DDBJ databases">
        <title>The genome of the soybean aphid Biotype 1, its phylome, world population structure and adaptation to the North American continent.</title>
        <authorList>
            <person name="Giordano R."/>
            <person name="Donthu R.K."/>
            <person name="Hernandez A.G."/>
            <person name="Wright C.L."/>
            <person name="Zimin A.V."/>
        </authorList>
    </citation>
    <scope>NUCLEOTIDE SEQUENCE [LARGE SCALE GENOMIC DNA]</scope>
    <source>
        <tissue evidence="2">Whole aphids</tissue>
    </source>
</reference>
<proteinExistence type="predicted"/>